<keyword evidence="3" id="KW-0732">Signal</keyword>
<reference evidence="4 6" key="1">
    <citation type="journal article" date="2011" name="Nature">
        <title>The Medicago genome provides insight into the evolution of rhizobial symbioses.</title>
        <authorList>
            <person name="Young N.D."/>
            <person name="Debelle F."/>
            <person name="Oldroyd G.E."/>
            <person name="Geurts R."/>
            <person name="Cannon S.B."/>
            <person name="Udvardi M.K."/>
            <person name="Benedito V.A."/>
            <person name="Mayer K.F."/>
            <person name="Gouzy J."/>
            <person name="Schoof H."/>
            <person name="Van de Peer Y."/>
            <person name="Proost S."/>
            <person name="Cook D.R."/>
            <person name="Meyers B.C."/>
            <person name="Spannagl M."/>
            <person name="Cheung F."/>
            <person name="De Mita S."/>
            <person name="Krishnakumar V."/>
            <person name="Gundlach H."/>
            <person name="Zhou S."/>
            <person name="Mudge J."/>
            <person name="Bharti A.K."/>
            <person name="Murray J.D."/>
            <person name="Naoumkina M.A."/>
            <person name="Rosen B."/>
            <person name="Silverstein K.A."/>
            <person name="Tang H."/>
            <person name="Rombauts S."/>
            <person name="Zhao P.X."/>
            <person name="Zhou P."/>
            <person name="Barbe V."/>
            <person name="Bardou P."/>
            <person name="Bechner M."/>
            <person name="Bellec A."/>
            <person name="Berger A."/>
            <person name="Berges H."/>
            <person name="Bidwell S."/>
            <person name="Bisseling T."/>
            <person name="Choisne N."/>
            <person name="Couloux A."/>
            <person name="Denny R."/>
            <person name="Deshpande S."/>
            <person name="Dai X."/>
            <person name="Doyle J.J."/>
            <person name="Dudez A.M."/>
            <person name="Farmer A.D."/>
            <person name="Fouteau S."/>
            <person name="Franken C."/>
            <person name="Gibelin C."/>
            <person name="Gish J."/>
            <person name="Goldstein S."/>
            <person name="Gonzalez A.J."/>
            <person name="Green P.J."/>
            <person name="Hallab A."/>
            <person name="Hartog M."/>
            <person name="Hua A."/>
            <person name="Humphray S.J."/>
            <person name="Jeong D.H."/>
            <person name="Jing Y."/>
            <person name="Jocker A."/>
            <person name="Kenton S.M."/>
            <person name="Kim D.J."/>
            <person name="Klee K."/>
            <person name="Lai H."/>
            <person name="Lang C."/>
            <person name="Lin S."/>
            <person name="Macmil S.L."/>
            <person name="Magdelenat G."/>
            <person name="Matthews L."/>
            <person name="McCorrison J."/>
            <person name="Monaghan E.L."/>
            <person name="Mun J.H."/>
            <person name="Najar F.Z."/>
            <person name="Nicholson C."/>
            <person name="Noirot C."/>
            <person name="O'Bleness M."/>
            <person name="Paule C.R."/>
            <person name="Poulain J."/>
            <person name="Prion F."/>
            <person name="Qin B."/>
            <person name="Qu C."/>
            <person name="Retzel E.F."/>
            <person name="Riddle C."/>
            <person name="Sallet E."/>
            <person name="Samain S."/>
            <person name="Samson N."/>
            <person name="Sanders I."/>
            <person name="Saurat O."/>
            <person name="Scarpelli C."/>
            <person name="Schiex T."/>
            <person name="Segurens B."/>
            <person name="Severin A.J."/>
            <person name="Sherrier D.J."/>
            <person name="Shi R."/>
            <person name="Sims S."/>
            <person name="Singer S.R."/>
            <person name="Sinharoy S."/>
            <person name="Sterck L."/>
            <person name="Viollet A."/>
            <person name="Wang B.B."/>
            <person name="Wang K."/>
            <person name="Wang M."/>
            <person name="Wang X."/>
            <person name="Warfsmann J."/>
            <person name="Weissenbach J."/>
            <person name="White D.D."/>
            <person name="White J.D."/>
            <person name="Wiley G.B."/>
            <person name="Wincker P."/>
            <person name="Xing Y."/>
            <person name="Yang L."/>
            <person name="Yao Z."/>
            <person name="Ying F."/>
            <person name="Zhai J."/>
            <person name="Zhou L."/>
            <person name="Zuber A."/>
            <person name="Denarie J."/>
            <person name="Dixon R.A."/>
            <person name="May G.D."/>
            <person name="Schwartz D.C."/>
            <person name="Rogers J."/>
            <person name="Quetier F."/>
            <person name="Town C.D."/>
            <person name="Roe B.A."/>
        </authorList>
    </citation>
    <scope>NUCLEOTIDE SEQUENCE [LARGE SCALE GENOMIC DNA]</scope>
    <source>
        <strain evidence="4">A17</strain>
        <strain evidence="5 6">cv. Jemalong A17</strain>
    </source>
</reference>
<evidence type="ECO:0000313" key="4">
    <source>
        <dbReference type="EMBL" id="KEH23956.1"/>
    </source>
</evidence>
<protein>
    <submittedName>
        <fullName evidence="4">Subtilisin-protease-like protein</fullName>
    </submittedName>
</protein>
<dbReference type="EMBL" id="CM001223">
    <property type="protein sequence ID" value="KEH23956.1"/>
    <property type="molecule type" value="Genomic_DNA"/>
</dbReference>
<dbReference type="STRING" id="3880.A0A072U3M3"/>
<dbReference type="GO" id="GO:0005576">
    <property type="term" value="C:extracellular region"/>
    <property type="evidence" value="ECO:0007669"/>
    <property type="project" value="UniProtKB-SubCell"/>
</dbReference>
<dbReference type="HOGENOM" id="CLU_1498481_0_0_1"/>
<evidence type="ECO:0000313" key="6">
    <source>
        <dbReference type="Proteomes" id="UP000002051"/>
    </source>
</evidence>
<dbReference type="PANTHER" id="PTHR10795">
    <property type="entry name" value="PROPROTEIN CONVERTASE SUBTILISIN/KEXIN"/>
    <property type="match status" value="1"/>
</dbReference>
<dbReference type="EnsemblPlants" id="KEH23956">
    <property type="protein sequence ID" value="KEH23956"/>
    <property type="gene ID" value="MTR_7g097250"/>
</dbReference>
<comment type="subcellular location">
    <subcellularLocation>
        <location evidence="1">Secreted</location>
    </subcellularLocation>
</comment>
<dbReference type="Gene3D" id="3.50.30.30">
    <property type="match status" value="1"/>
</dbReference>
<evidence type="ECO:0000313" key="5">
    <source>
        <dbReference type="EnsemblPlants" id="KEH23956"/>
    </source>
</evidence>
<dbReference type="Gene3D" id="3.40.50.200">
    <property type="entry name" value="Peptidase S8/S53 domain"/>
    <property type="match status" value="1"/>
</dbReference>
<dbReference type="SUPFAM" id="SSF52743">
    <property type="entry name" value="Subtilisin-like"/>
    <property type="match status" value="1"/>
</dbReference>
<dbReference type="AlphaFoldDB" id="A0A072U3M3"/>
<evidence type="ECO:0000256" key="1">
    <source>
        <dbReference type="ARBA" id="ARBA00004613"/>
    </source>
</evidence>
<reference evidence="4 6" key="2">
    <citation type="journal article" date="2014" name="BMC Genomics">
        <title>An improved genome release (version Mt4.0) for the model legume Medicago truncatula.</title>
        <authorList>
            <person name="Tang H."/>
            <person name="Krishnakumar V."/>
            <person name="Bidwell S."/>
            <person name="Rosen B."/>
            <person name="Chan A."/>
            <person name="Zhou S."/>
            <person name="Gentzbittel L."/>
            <person name="Childs K.L."/>
            <person name="Yandell M."/>
            <person name="Gundlach H."/>
            <person name="Mayer K.F."/>
            <person name="Schwartz D.C."/>
            <person name="Town C.D."/>
        </authorList>
    </citation>
    <scope>GENOME REANNOTATION</scope>
    <source>
        <strain evidence="4">A17</strain>
        <strain evidence="5 6">cv. Jemalong A17</strain>
    </source>
</reference>
<dbReference type="InterPro" id="IPR045051">
    <property type="entry name" value="SBT"/>
</dbReference>
<comment type="similarity">
    <text evidence="2">Belongs to the peptidase S8 family.</text>
</comment>
<keyword evidence="6" id="KW-1185">Reference proteome</keyword>
<dbReference type="CDD" id="cd02120">
    <property type="entry name" value="PA_subtilisin_like"/>
    <property type="match status" value="1"/>
</dbReference>
<organism evidence="4 6">
    <name type="scientific">Medicago truncatula</name>
    <name type="common">Barrel medic</name>
    <name type="synonym">Medicago tribuloides</name>
    <dbReference type="NCBI Taxonomy" id="3880"/>
    <lineage>
        <taxon>Eukaryota</taxon>
        <taxon>Viridiplantae</taxon>
        <taxon>Streptophyta</taxon>
        <taxon>Embryophyta</taxon>
        <taxon>Tracheophyta</taxon>
        <taxon>Spermatophyta</taxon>
        <taxon>Magnoliopsida</taxon>
        <taxon>eudicotyledons</taxon>
        <taxon>Gunneridae</taxon>
        <taxon>Pentapetalae</taxon>
        <taxon>rosids</taxon>
        <taxon>fabids</taxon>
        <taxon>Fabales</taxon>
        <taxon>Fabaceae</taxon>
        <taxon>Papilionoideae</taxon>
        <taxon>50 kb inversion clade</taxon>
        <taxon>NPAAA clade</taxon>
        <taxon>Hologalegina</taxon>
        <taxon>IRL clade</taxon>
        <taxon>Trifolieae</taxon>
        <taxon>Medicago</taxon>
    </lineage>
</organism>
<name>A0A072U3M3_MEDTR</name>
<accession>A0A072U3M3</accession>
<proteinExistence type="inferred from homology"/>
<reference evidence="5" key="3">
    <citation type="submission" date="2015-04" db="UniProtKB">
        <authorList>
            <consortium name="EnsemblPlants"/>
        </authorList>
    </citation>
    <scope>IDENTIFICATION</scope>
    <source>
        <strain evidence="5">cv. Jemalong A17</strain>
    </source>
</reference>
<sequence length="180" mass="19480">MDNGQVLYGESMYLVNIIASNGKELEPVYLSGGDSESQFASILSSKGVNGRSEKGQVVNEASSTAMILANTELNLEEDSIDVHVLPATLVGFDESIPLKSYINSTTRPLSQIEFGETIIGKSIAPALARFSVRGKKPWSDKPSREHQKTDFSIMFDTSMTCPHVSGIAAGTRSARPRLKI</sequence>
<dbReference type="GO" id="GO:0004252">
    <property type="term" value="F:serine-type endopeptidase activity"/>
    <property type="evidence" value="ECO:0007669"/>
    <property type="project" value="InterPro"/>
</dbReference>
<evidence type="ECO:0000256" key="3">
    <source>
        <dbReference type="ARBA" id="ARBA00022729"/>
    </source>
</evidence>
<dbReference type="InterPro" id="IPR036852">
    <property type="entry name" value="Peptidase_S8/S53_dom_sf"/>
</dbReference>
<gene>
    <name evidence="4" type="ordered locus">MTR_7g097250</name>
</gene>
<evidence type="ECO:0000256" key="2">
    <source>
        <dbReference type="ARBA" id="ARBA00011073"/>
    </source>
</evidence>
<dbReference type="Proteomes" id="UP000002051">
    <property type="component" value="Unassembled WGS sequence"/>
</dbReference>
<dbReference type="GO" id="GO:0006508">
    <property type="term" value="P:proteolysis"/>
    <property type="evidence" value="ECO:0007669"/>
    <property type="project" value="InterPro"/>
</dbReference>